<proteinExistence type="predicted"/>
<evidence type="ECO:0000313" key="1">
    <source>
        <dbReference type="EMBL" id="EAY25669.1"/>
    </source>
</evidence>
<sequence length="56" mass="6379">MNNKKTGDKDTAKGKPTPLACKIWGHKWQGDSLKRRCTRCGKTQVSRYSVEGWIDI</sequence>
<gene>
    <name evidence="1" type="ORF">M23134_07320</name>
</gene>
<dbReference type="InterPro" id="IPR012455">
    <property type="entry name" value="DUF1660"/>
</dbReference>
<accession>A1ZVH1</accession>
<dbReference type="Pfam" id="PF07874">
    <property type="entry name" value="DUF1660"/>
    <property type="match status" value="1"/>
</dbReference>
<dbReference type="Proteomes" id="UP000004095">
    <property type="component" value="Unassembled WGS sequence"/>
</dbReference>
<dbReference type="RefSeq" id="WP_002702463.1">
    <property type="nucleotide sequence ID" value="NZ_AAWS01000045.1"/>
</dbReference>
<keyword evidence="2" id="KW-1185">Reference proteome</keyword>
<reference evidence="1 2" key="1">
    <citation type="submission" date="2007-01" db="EMBL/GenBank/DDBJ databases">
        <authorList>
            <person name="Haygood M."/>
            <person name="Podell S."/>
            <person name="Anderson C."/>
            <person name="Hopkinson B."/>
            <person name="Roe K."/>
            <person name="Barbeau K."/>
            <person name="Gaasterland T."/>
            <person name="Ferriera S."/>
            <person name="Johnson J."/>
            <person name="Kravitz S."/>
            <person name="Beeson K."/>
            <person name="Sutton G."/>
            <person name="Rogers Y.-H."/>
            <person name="Friedman R."/>
            <person name="Frazier M."/>
            <person name="Venter J.C."/>
        </authorList>
    </citation>
    <scope>NUCLEOTIDE SEQUENCE [LARGE SCALE GENOMIC DNA]</scope>
    <source>
        <strain evidence="1 2">ATCC 23134</strain>
    </source>
</reference>
<organism evidence="1 2">
    <name type="scientific">Microscilla marina ATCC 23134</name>
    <dbReference type="NCBI Taxonomy" id="313606"/>
    <lineage>
        <taxon>Bacteria</taxon>
        <taxon>Pseudomonadati</taxon>
        <taxon>Bacteroidota</taxon>
        <taxon>Cytophagia</taxon>
        <taxon>Cytophagales</taxon>
        <taxon>Microscillaceae</taxon>
        <taxon>Microscilla</taxon>
    </lineage>
</organism>
<dbReference type="EMBL" id="AAWS01000045">
    <property type="protein sequence ID" value="EAY25669.1"/>
    <property type="molecule type" value="Genomic_DNA"/>
</dbReference>
<comment type="caution">
    <text evidence="1">The sequence shown here is derived from an EMBL/GenBank/DDBJ whole genome shotgun (WGS) entry which is preliminary data.</text>
</comment>
<name>A1ZVH1_MICM2</name>
<dbReference type="AlphaFoldDB" id="A1ZVH1"/>
<protein>
    <submittedName>
        <fullName evidence="1">Uncharacterized protein</fullName>
    </submittedName>
</protein>
<evidence type="ECO:0000313" key="2">
    <source>
        <dbReference type="Proteomes" id="UP000004095"/>
    </source>
</evidence>